<dbReference type="PANTHER" id="PTHR10663:SF375">
    <property type="entry name" value="LD29171P"/>
    <property type="match status" value="1"/>
</dbReference>
<dbReference type="PANTHER" id="PTHR10663">
    <property type="entry name" value="GUANYL-NUCLEOTIDE EXCHANGE FACTOR"/>
    <property type="match status" value="1"/>
</dbReference>
<dbReference type="EMBL" id="JWZT01004720">
    <property type="protein sequence ID" value="KII63327.1"/>
    <property type="molecule type" value="Genomic_DNA"/>
</dbReference>
<dbReference type="InterPro" id="IPR032691">
    <property type="entry name" value="Mon2/Sec7/BIG1-like_HUS"/>
</dbReference>
<dbReference type="FunFam" id="1.10.1000.11:FF:000003">
    <property type="entry name" value="Brefeldin A-inhibited guanine nucleotide-exchange protein 1"/>
    <property type="match status" value="1"/>
</dbReference>
<keyword evidence="2" id="KW-0963">Cytoplasm</keyword>
<dbReference type="SMART" id="SM00222">
    <property type="entry name" value="Sec7"/>
    <property type="match status" value="1"/>
</dbReference>
<dbReference type="SUPFAM" id="SSF48371">
    <property type="entry name" value="ARM repeat"/>
    <property type="match status" value="1"/>
</dbReference>
<dbReference type="InterPro" id="IPR000904">
    <property type="entry name" value="Sec7_dom"/>
</dbReference>
<evidence type="ECO:0000313" key="6">
    <source>
        <dbReference type="Proteomes" id="UP000031668"/>
    </source>
</evidence>
<name>A0A0C2J2M2_THEKT</name>
<dbReference type="Pfam" id="PF12783">
    <property type="entry name" value="Sec7-like_HUS"/>
    <property type="match status" value="1"/>
</dbReference>
<evidence type="ECO:0000259" key="4">
    <source>
        <dbReference type="PROSITE" id="PS50190"/>
    </source>
</evidence>
<protein>
    <submittedName>
        <fullName evidence="5">Brefeldin A-inhibited guanine nucleotide-exchange protein 2</fullName>
    </submittedName>
</protein>
<dbReference type="Pfam" id="PF09324">
    <property type="entry name" value="Sec7-like_HDS"/>
    <property type="match status" value="1"/>
</dbReference>
<dbReference type="InterPro" id="IPR015403">
    <property type="entry name" value="Mon2/Sec7/BIG1-like_HDS"/>
</dbReference>
<dbReference type="InterPro" id="IPR016024">
    <property type="entry name" value="ARM-type_fold"/>
</dbReference>
<dbReference type="OrthoDB" id="18431at2759"/>
<feature type="domain" description="SEC7" evidence="4">
    <location>
        <begin position="509"/>
        <end position="698"/>
    </location>
</feature>
<dbReference type="Gene3D" id="1.25.10.10">
    <property type="entry name" value="Leucine-rich Repeat Variant"/>
    <property type="match status" value="1"/>
</dbReference>
<comment type="caution">
    <text evidence="5">The sequence shown here is derived from an EMBL/GenBank/DDBJ whole genome shotgun (WGS) entry which is preliminary data.</text>
</comment>
<proteinExistence type="predicted"/>
<keyword evidence="6" id="KW-1185">Reference proteome</keyword>
<accession>A0A0C2J2M2</accession>
<dbReference type="Proteomes" id="UP000031668">
    <property type="component" value="Unassembled WGS sequence"/>
</dbReference>
<dbReference type="GO" id="GO:0032012">
    <property type="term" value="P:regulation of ARF protein signal transduction"/>
    <property type="evidence" value="ECO:0007669"/>
    <property type="project" value="InterPro"/>
</dbReference>
<gene>
    <name evidence="5" type="ORF">RF11_15761</name>
</gene>
<dbReference type="Gene3D" id="1.10.1000.11">
    <property type="entry name" value="Arf Nucleotide-binding Site Opener,domain 2"/>
    <property type="match status" value="1"/>
</dbReference>
<sequence>MNQHISNIRNYASQILAQKSSKCIKDQSLYEKLVYLQDLKNEDTYEIDEISIFEVLLQILDTGIVQLFVPTFDFFNQLILLNLTPKILPIVPTGSDQTYANIFVKRAYRILKDKAQTEVVQLSVITVLVALLNLDCQHVPISCFFAIINILFEIHRTSKSRINQSAIRAALTSCVMNTFHSSEDTQIKINKSPVRADSQSKDDETDNISQNDSECKSMNADMAHHETSQDTLSNQTVQEREFESKIFEDNDENNLMQAFDEYRLDWNDKKLIRAFCIFHHICKSTIVTNITDAATKLTAIPFVIFNMDLIVIALKSIELKTSTIHYFVELIKKYLFVSITQDLISSNEVLFRLSLEIFILLVEKFRSDLKCEIQHYFNCVLLSVIESSHCSFQTRHVFTTLVKLCSNAELMSFLFVNYDCDMESLNIFERLIGNICKNAENPSFLTDKNASLTQATKHDLEFKIRSSCLSLLNNILLFIKDVSESHKTVSIKSTQEIADEEAVKMSKISVSVFKERKDLLAQGVSLFNIKPKNGLEFLIANGFIEDSIEEIARFLKEEDRLNPDKIGELIGHENPKWIEVMNKYVENFNFKDMDFLEALRLFLSEFRLPGEAQKIDRLMEKFASHYCKENKNNEMFKNADTAYFVAYSIIMLTTDLHNPLVIRKITQQQYVMMNTNSDGTTNLPKDYLIKIYESIAANEITLRSKSVNNRSLVDFKEANLSFDLSKMTKMSLSRTWVSKNQVSKLEEVEQSDAVKTMFCTIWNQVMVCFGWVLNETNYSSLIYECLQGIRLSVRLACIYRLDFVRESLICSLIPFSIMNKKVKRIQDIQMKNVAVIKTILLIAKEDGQFLYNSWKDILPCISFMEFLQDVTSNKNKILNIKAPELDEISKSLSGFSLKSANFKSQFIYILEELSSQDLVVLMDQIFINSVKFDPEALMHLISCLCDAAKDELFQSKPPRIFSLQKFLEVMYYNMDRTRIIWKNMWLILQPFLIEVSCLDNENVSKFCLDSIRQLSYKLLERKELENFQYQSEFLRPFEHILIHSKFRSVKQLGVFCVNQLLNSHGSNIHSGWQTVLNILSFAAKEFDADCKETILDCLTIIVENYSEQTFKWMDSVLSLLTMISLSLEPDNINLRSTKLLLVYYDKTYNSKNFENDINDISDDFYCQKWNKGLKRIIESFVTIIKEGSPSIRADALVFLFNIFKLYPESIHPDKWVEIFEIFHDLLIFVFDESANFSSDFGIERVHHLSSAIIGGISEIYIKFFDQLPRSLSRSYFECLKIVAVIDNDIYKNNIHFVIKLLLENLYERLDDDHWKQVAEFIQYLFTKYTPDEFLDSSLIASRVTEAKSKHQGDDNIKLHFDYGSIDQDAHFIISGKQNSPNEYRTKILSQLSMCKFDIELLKTIESMISLSKLEPGSKVSSQIFLKMSQECFDAFFEIINNHRTVLMTLNTNEKHLTNIYSFIQDYIPEFKMVWNGVHPPSMAIQETMATICLLKFLCLHCFKNNFSDVCFEPFTQHIKSILERFPGLQNQCIDADLTHCLIENTLRLLTYTPDQFFESSIKILYSSIYPLIKIDMDARASDLLMQILQRLEKLIQLI</sequence>
<dbReference type="InterPro" id="IPR035999">
    <property type="entry name" value="Sec7_dom_sf"/>
</dbReference>
<reference evidence="5 6" key="1">
    <citation type="journal article" date="2014" name="Genome Biol. Evol.">
        <title>The genome of the myxosporean Thelohanellus kitauei shows adaptations to nutrient acquisition within its fish host.</title>
        <authorList>
            <person name="Yang Y."/>
            <person name="Xiong J."/>
            <person name="Zhou Z."/>
            <person name="Huo F."/>
            <person name="Miao W."/>
            <person name="Ran C."/>
            <person name="Liu Y."/>
            <person name="Zhang J."/>
            <person name="Feng J."/>
            <person name="Wang M."/>
            <person name="Wang M."/>
            <person name="Wang L."/>
            <person name="Yao B."/>
        </authorList>
    </citation>
    <scope>NUCLEOTIDE SEQUENCE [LARGE SCALE GENOMIC DNA]</scope>
    <source>
        <strain evidence="5">Wuqing</strain>
    </source>
</reference>
<evidence type="ECO:0000313" key="5">
    <source>
        <dbReference type="EMBL" id="KII63327.1"/>
    </source>
</evidence>
<dbReference type="GO" id="GO:0005737">
    <property type="term" value="C:cytoplasm"/>
    <property type="evidence" value="ECO:0007669"/>
    <property type="project" value="UniProtKB-SubCell"/>
</dbReference>
<evidence type="ECO:0000256" key="2">
    <source>
        <dbReference type="ARBA" id="ARBA00022490"/>
    </source>
</evidence>
<evidence type="ECO:0000256" key="3">
    <source>
        <dbReference type="SAM" id="MobiDB-lite"/>
    </source>
</evidence>
<dbReference type="Gene3D" id="1.10.220.20">
    <property type="match status" value="1"/>
</dbReference>
<dbReference type="Pfam" id="PF01369">
    <property type="entry name" value="Sec7"/>
    <property type="match status" value="1"/>
</dbReference>
<dbReference type="OMA" id="NNDDQIM"/>
<dbReference type="PROSITE" id="PS50190">
    <property type="entry name" value="SEC7"/>
    <property type="match status" value="1"/>
</dbReference>
<dbReference type="InterPro" id="IPR011989">
    <property type="entry name" value="ARM-like"/>
</dbReference>
<dbReference type="SUPFAM" id="SSF48425">
    <property type="entry name" value="Sec7 domain"/>
    <property type="match status" value="1"/>
</dbReference>
<dbReference type="GO" id="GO:0005085">
    <property type="term" value="F:guanyl-nucleotide exchange factor activity"/>
    <property type="evidence" value="ECO:0007669"/>
    <property type="project" value="InterPro"/>
</dbReference>
<evidence type="ECO:0000256" key="1">
    <source>
        <dbReference type="ARBA" id="ARBA00004496"/>
    </source>
</evidence>
<feature type="region of interest" description="Disordered" evidence="3">
    <location>
        <begin position="190"/>
        <end position="213"/>
    </location>
</feature>
<comment type="subcellular location">
    <subcellularLocation>
        <location evidence="1">Cytoplasm</location>
    </subcellularLocation>
</comment>
<organism evidence="5 6">
    <name type="scientific">Thelohanellus kitauei</name>
    <name type="common">Myxosporean</name>
    <dbReference type="NCBI Taxonomy" id="669202"/>
    <lineage>
        <taxon>Eukaryota</taxon>
        <taxon>Metazoa</taxon>
        <taxon>Cnidaria</taxon>
        <taxon>Myxozoa</taxon>
        <taxon>Myxosporea</taxon>
        <taxon>Bivalvulida</taxon>
        <taxon>Platysporina</taxon>
        <taxon>Myxobolidae</taxon>
        <taxon>Thelohanellus</taxon>
    </lineage>
</organism>
<dbReference type="InterPro" id="IPR023394">
    <property type="entry name" value="Sec7_C_sf"/>
</dbReference>
<dbReference type="CDD" id="cd00171">
    <property type="entry name" value="Sec7"/>
    <property type="match status" value="1"/>
</dbReference>